<dbReference type="Proteomes" id="UP000274271">
    <property type="component" value="Unassembled WGS sequence"/>
</dbReference>
<gene>
    <name evidence="2" type="ORF">EHT87_05980</name>
</gene>
<protein>
    <recommendedName>
        <fullName evidence="4">Histidine kinase</fullName>
    </recommendedName>
</protein>
<dbReference type="EMBL" id="RQJP01000001">
    <property type="protein sequence ID" value="RRB17827.1"/>
    <property type="molecule type" value="Genomic_DNA"/>
</dbReference>
<organism evidence="2 3">
    <name type="scientific">Larkinella knui</name>
    <dbReference type="NCBI Taxonomy" id="2025310"/>
    <lineage>
        <taxon>Bacteria</taxon>
        <taxon>Pseudomonadati</taxon>
        <taxon>Bacteroidota</taxon>
        <taxon>Cytophagia</taxon>
        <taxon>Cytophagales</taxon>
        <taxon>Spirosomataceae</taxon>
        <taxon>Larkinella</taxon>
    </lineage>
</organism>
<dbReference type="AlphaFoldDB" id="A0A3P1CWN2"/>
<keyword evidence="3" id="KW-1185">Reference proteome</keyword>
<dbReference type="RefSeq" id="WP_124904818.1">
    <property type="nucleotide sequence ID" value="NZ_RQJP01000001.1"/>
</dbReference>
<comment type="caution">
    <text evidence="2">The sequence shown here is derived from an EMBL/GenBank/DDBJ whole genome shotgun (WGS) entry which is preliminary data.</text>
</comment>
<dbReference type="OrthoDB" id="9895441at2"/>
<name>A0A3P1CWN2_9BACT</name>
<evidence type="ECO:0000313" key="2">
    <source>
        <dbReference type="EMBL" id="RRB17827.1"/>
    </source>
</evidence>
<evidence type="ECO:0000313" key="3">
    <source>
        <dbReference type="Proteomes" id="UP000274271"/>
    </source>
</evidence>
<reference evidence="2 3" key="1">
    <citation type="submission" date="2018-11" db="EMBL/GenBank/DDBJ databases">
        <authorList>
            <person name="Zhou Z."/>
            <person name="Wang G."/>
        </authorList>
    </citation>
    <scope>NUCLEOTIDE SEQUENCE [LARGE SCALE GENOMIC DNA]</scope>
    <source>
        <strain evidence="2 3">KCTC42998</strain>
    </source>
</reference>
<keyword evidence="1" id="KW-0175">Coiled coil</keyword>
<feature type="coiled-coil region" evidence="1">
    <location>
        <begin position="1"/>
        <end position="28"/>
    </location>
</feature>
<sequence length="72" mass="8453">METIQEQLARLKRENNALQVMISNLKRSPLLQMPTTDPAIIQTKLDEIARQEKIYETNLVRIREMENQVQTS</sequence>
<accession>A0A3P1CWN2</accession>
<proteinExistence type="predicted"/>
<evidence type="ECO:0000256" key="1">
    <source>
        <dbReference type="SAM" id="Coils"/>
    </source>
</evidence>
<evidence type="ECO:0008006" key="4">
    <source>
        <dbReference type="Google" id="ProtNLM"/>
    </source>
</evidence>